<keyword evidence="1 4" id="KW-0808">Transferase</keyword>
<dbReference type="EC" id="2.7.7.38" evidence="4"/>
<dbReference type="PANTHER" id="PTHR42866">
    <property type="entry name" value="3-DEOXY-MANNO-OCTULOSONATE CYTIDYLYLTRANSFERASE"/>
    <property type="match status" value="1"/>
</dbReference>
<dbReference type="PANTHER" id="PTHR42866:SF2">
    <property type="entry name" value="3-DEOXY-MANNO-OCTULOSONATE CYTIDYLYLTRANSFERASE, MITOCHONDRIAL"/>
    <property type="match status" value="1"/>
</dbReference>
<keyword evidence="3" id="KW-0448">Lipopolysaccharide biosynthesis</keyword>
<dbReference type="GO" id="GO:0009103">
    <property type="term" value="P:lipopolysaccharide biosynthetic process"/>
    <property type="evidence" value="ECO:0007669"/>
    <property type="project" value="UniProtKB-KW"/>
</dbReference>
<evidence type="ECO:0000256" key="2">
    <source>
        <dbReference type="ARBA" id="ARBA00022695"/>
    </source>
</evidence>
<dbReference type="NCBIfam" id="NF003952">
    <property type="entry name" value="PRK05450.1-5"/>
    <property type="match status" value="1"/>
</dbReference>
<comment type="caution">
    <text evidence="4">The sequence shown here is derived from an EMBL/GenBank/DDBJ whole genome shotgun (WGS) entry which is preliminary data.</text>
</comment>
<dbReference type="SUPFAM" id="SSF53448">
    <property type="entry name" value="Nucleotide-diphospho-sugar transferases"/>
    <property type="match status" value="1"/>
</dbReference>
<dbReference type="Proteomes" id="UP000582837">
    <property type="component" value="Unassembled WGS sequence"/>
</dbReference>
<protein>
    <submittedName>
        <fullName evidence="4">3-deoxy-manno-octulosonate cytidylyltransferase (CMP-KDO synthetase)</fullName>
        <ecNumber evidence="4">2.7.7.38</ecNumber>
    </submittedName>
</protein>
<proteinExistence type="predicted"/>
<dbReference type="NCBIfam" id="TIGR00466">
    <property type="entry name" value="kdsB"/>
    <property type="match status" value="1"/>
</dbReference>
<organism evidence="4 5">
    <name type="scientific">Longimicrobium terrae</name>
    <dbReference type="NCBI Taxonomy" id="1639882"/>
    <lineage>
        <taxon>Bacteria</taxon>
        <taxon>Pseudomonadati</taxon>
        <taxon>Gemmatimonadota</taxon>
        <taxon>Longimicrobiia</taxon>
        <taxon>Longimicrobiales</taxon>
        <taxon>Longimicrobiaceae</taxon>
        <taxon>Longimicrobium</taxon>
    </lineage>
</organism>
<accession>A0A841H4N1</accession>
<keyword evidence="2 4" id="KW-0548">Nucleotidyltransferase</keyword>
<keyword evidence="5" id="KW-1185">Reference proteome</keyword>
<evidence type="ECO:0000256" key="3">
    <source>
        <dbReference type="ARBA" id="ARBA00022985"/>
    </source>
</evidence>
<dbReference type="GO" id="GO:0005829">
    <property type="term" value="C:cytosol"/>
    <property type="evidence" value="ECO:0007669"/>
    <property type="project" value="TreeGrafter"/>
</dbReference>
<reference evidence="4 5" key="1">
    <citation type="submission" date="2020-08" db="EMBL/GenBank/DDBJ databases">
        <title>Genomic Encyclopedia of Type Strains, Phase IV (KMG-IV): sequencing the most valuable type-strain genomes for metagenomic binning, comparative biology and taxonomic classification.</title>
        <authorList>
            <person name="Goeker M."/>
        </authorList>
    </citation>
    <scope>NUCLEOTIDE SEQUENCE [LARGE SCALE GENOMIC DNA]</scope>
    <source>
        <strain evidence="4 5">DSM 29007</strain>
    </source>
</reference>
<dbReference type="InterPro" id="IPR003329">
    <property type="entry name" value="Cytidylyl_trans"/>
</dbReference>
<dbReference type="Pfam" id="PF02348">
    <property type="entry name" value="CTP_transf_3"/>
    <property type="match status" value="1"/>
</dbReference>
<gene>
    <name evidence="4" type="ORF">HNQ61_004589</name>
</gene>
<evidence type="ECO:0000313" key="5">
    <source>
        <dbReference type="Proteomes" id="UP000582837"/>
    </source>
</evidence>
<dbReference type="EMBL" id="JACHIA010000019">
    <property type="protein sequence ID" value="MBB6072923.1"/>
    <property type="molecule type" value="Genomic_DNA"/>
</dbReference>
<sequence>MAQFALFDAVVVATDSEQVADAVRACGGQAVMTQADHPSGTDRVAEVARMAEYEKFGTVVNVQGDEPFVSGDHLRAAIDLVQQGWDAGTVATPIRTVEEWREPSIVKVVRADDGAALYFSRAPVPAVRDAEPGPDDFGRGLFLRHVGIYSYRRDALLRWVSLAESPLEQAEKLEQLRPLAAGLRIGVAVGAPAEGGVDTPADAARAERILQATTPDFAEASA</sequence>
<evidence type="ECO:0000313" key="4">
    <source>
        <dbReference type="EMBL" id="MBB6072923.1"/>
    </source>
</evidence>
<dbReference type="AlphaFoldDB" id="A0A841H4N1"/>
<dbReference type="Gene3D" id="3.90.550.10">
    <property type="entry name" value="Spore Coat Polysaccharide Biosynthesis Protein SpsA, Chain A"/>
    <property type="match status" value="1"/>
</dbReference>
<dbReference type="GO" id="GO:0008690">
    <property type="term" value="F:3-deoxy-manno-octulosonate cytidylyltransferase activity"/>
    <property type="evidence" value="ECO:0007669"/>
    <property type="project" value="UniProtKB-EC"/>
</dbReference>
<name>A0A841H4N1_9BACT</name>
<evidence type="ECO:0000256" key="1">
    <source>
        <dbReference type="ARBA" id="ARBA00022679"/>
    </source>
</evidence>
<dbReference type="InterPro" id="IPR029044">
    <property type="entry name" value="Nucleotide-diphossugar_trans"/>
</dbReference>
<dbReference type="InterPro" id="IPR004528">
    <property type="entry name" value="KdsB"/>
</dbReference>